<accession>A0AAD7GSI1</accession>
<reference evidence="1" key="1">
    <citation type="submission" date="2023-03" db="EMBL/GenBank/DDBJ databases">
        <title>Massive genome expansion in bonnet fungi (Mycena s.s.) driven by repeated elements and novel gene families across ecological guilds.</title>
        <authorList>
            <consortium name="Lawrence Berkeley National Laboratory"/>
            <person name="Harder C.B."/>
            <person name="Miyauchi S."/>
            <person name="Viragh M."/>
            <person name="Kuo A."/>
            <person name="Thoen E."/>
            <person name="Andreopoulos B."/>
            <person name="Lu D."/>
            <person name="Skrede I."/>
            <person name="Drula E."/>
            <person name="Henrissat B."/>
            <person name="Morin E."/>
            <person name="Kohler A."/>
            <person name="Barry K."/>
            <person name="LaButti K."/>
            <person name="Morin E."/>
            <person name="Salamov A."/>
            <person name="Lipzen A."/>
            <person name="Mereny Z."/>
            <person name="Hegedus B."/>
            <person name="Baldrian P."/>
            <person name="Stursova M."/>
            <person name="Weitz H."/>
            <person name="Taylor A."/>
            <person name="Grigoriev I.V."/>
            <person name="Nagy L.G."/>
            <person name="Martin F."/>
            <person name="Kauserud H."/>
        </authorList>
    </citation>
    <scope>NUCLEOTIDE SEQUENCE</scope>
    <source>
        <strain evidence="1">CBHHK067</strain>
    </source>
</reference>
<name>A0AAD7GSI1_MYCRO</name>
<gene>
    <name evidence="1" type="ORF">B0H17DRAFT_905616</name>
</gene>
<protein>
    <submittedName>
        <fullName evidence="1">Uncharacterized protein</fullName>
    </submittedName>
</protein>
<keyword evidence="2" id="KW-1185">Reference proteome</keyword>
<evidence type="ECO:0000313" key="2">
    <source>
        <dbReference type="Proteomes" id="UP001221757"/>
    </source>
</evidence>
<dbReference type="Proteomes" id="UP001221757">
    <property type="component" value="Unassembled WGS sequence"/>
</dbReference>
<organism evidence="1 2">
    <name type="scientific">Mycena rosella</name>
    <name type="common">Pink bonnet</name>
    <name type="synonym">Agaricus rosellus</name>
    <dbReference type="NCBI Taxonomy" id="1033263"/>
    <lineage>
        <taxon>Eukaryota</taxon>
        <taxon>Fungi</taxon>
        <taxon>Dikarya</taxon>
        <taxon>Basidiomycota</taxon>
        <taxon>Agaricomycotina</taxon>
        <taxon>Agaricomycetes</taxon>
        <taxon>Agaricomycetidae</taxon>
        <taxon>Agaricales</taxon>
        <taxon>Marasmiineae</taxon>
        <taxon>Mycenaceae</taxon>
        <taxon>Mycena</taxon>
    </lineage>
</organism>
<proteinExistence type="predicted"/>
<dbReference type="AlphaFoldDB" id="A0AAD7GSI1"/>
<feature type="non-terminal residue" evidence="1">
    <location>
        <position position="71"/>
    </location>
</feature>
<comment type="caution">
    <text evidence="1">The sequence shown here is derived from an EMBL/GenBank/DDBJ whole genome shotgun (WGS) entry which is preliminary data.</text>
</comment>
<dbReference type="EMBL" id="JARKIE010000010">
    <property type="protein sequence ID" value="KAJ7704357.1"/>
    <property type="molecule type" value="Genomic_DNA"/>
</dbReference>
<evidence type="ECO:0000313" key="1">
    <source>
        <dbReference type="EMBL" id="KAJ7704357.1"/>
    </source>
</evidence>
<feature type="non-terminal residue" evidence="1">
    <location>
        <position position="1"/>
    </location>
</feature>
<sequence>LLLLLHESLQDKDIPHRTKLCSLILDAWLKYYDSLKKELKESLGKISFTGDMWSSKGLQSYLTLTAHWLGR</sequence>